<dbReference type="GO" id="GO:0016787">
    <property type="term" value="F:hydrolase activity"/>
    <property type="evidence" value="ECO:0007669"/>
    <property type="project" value="UniProtKB-KW"/>
</dbReference>
<dbReference type="PANTHER" id="PTHR43540">
    <property type="entry name" value="PEROXYUREIDOACRYLATE/UREIDOACRYLATE AMIDOHYDROLASE-RELATED"/>
    <property type="match status" value="1"/>
</dbReference>
<dbReference type="InterPro" id="IPR050272">
    <property type="entry name" value="Isochorismatase-like_hydrls"/>
</dbReference>
<protein>
    <submittedName>
        <fullName evidence="3">Cysteine hydrolase</fullName>
    </submittedName>
</protein>
<feature type="domain" description="Isochorismatase-like" evidence="2">
    <location>
        <begin position="8"/>
        <end position="163"/>
    </location>
</feature>
<evidence type="ECO:0000313" key="3">
    <source>
        <dbReference type="EMBL" id="UQN14902.1"/>
    </source>
</evidence>
<dbReference type="InterPro" id="IPR036380">
    <property type="entry name" value="Isochorismatase-like_sf"/>
</dbReference>
<reference evidence="3" key="1">
    <citation type="submission" date="2022-05" db="EMBL/GenBank/DDBJ databases">
        <title>Complete genome sequence of toluene-degrading Gulosibacter sediminis strain ACHW.36C.</title>
        <authorList>
            <person name="Wai A.C."/>
            <person name="Lai G.K."/>
            <person name="Griffin S.D."/>
            <person name="Leung F.C."/>
        </authorList>
    </citation>
    <scope>NUCLEOTIDE SEQUENCE [LARGE SCALE GENOMIC DNA]</scope>
    <source>
        <strain evidence="3">ACHW.36C</strain>
    </source>
</reference>
<dbReference type="InterPro" id="IPR000868">
    <property type="entry name" value="Isochorismatase-like_dom"/>
</dbReference>
<sequence length="180" mass="19438">MIPADAQLIAIDMQRVFRDPDSVWCCAGFDAALRNIERLAAAVSTPPIFTRFVRDPAEVGTWREYYDRWPTTRLPPDDPAWELEIGSLTASDTLDAPMFSKWGNELARLPITTPLILTGVATDCCVLGTALGAIDAGRKVIVVTDACAGGTDDAHAKALELLGLLDPLITLVTTDELLGQ</sequence>
<gene>
    <name evidence="3" type="ORF">M3M28_00090</name>
</gene>
<proteinExistence type="predicted"/>
<evidence type="ECO:0000256" key="1">
    <source>
        <dbReference type="ARBA" id="ARBA00022801"/>
    </source>
</evidence>
<dbReference type="EMBL" id="CP097160">
    <property type="protein sequence ID" value="UQN14902.1"/>
    <property type="molecule type" value="Genomic_DNA"/>
</dbReference>
<organism evidence="3">
    <name type="scientific">Gulosibacter sediminis</name>
    <dbReference type="NCBI Taxonomy" id="1729695"/>
    <lineage>
        <taxon>Bacteria</taxon>
        <taxon>Bacillati</taxon>
        <taxon>Actinomycetota</taxon>
        <taxon>Actinomycetes</taxon>
        <taxon>Micrococcales</taxon>
        <taxon>Microbacteriaceae</taxon>
        <taxon>Gulosibacter</taxon>
    </lineage>
</organism>
<keyword evidence="1 3" id="KW-0378">Hydrolase</keyword>
<dbReference type="Pfam" id="PF00857">
    <property type="entry name" value="Isochorismatase"/>
    <property type="match status" value="1"/>
</dbReference>
<dbReference type="SUPFAM" id="SSF52499">
    <property type="entry name" value="Isochorismatase-like hydrolases"/>
    <property type="match status" value="1"/>
</dbReference>
<dbReference type="PANTHER" id="PTHR43540:SF6">
    <property type="entry name" value="ISOCHORISMATASE-LIKE DOMAIN-CONTAINING PROTEIN"/>
    <property type="match status" value="1"/>
</dbReference>
<dbReference type="CDD" id="cd00431">
    <property type="entry name" value="cysteine_hydrolases"/>
    <property type="match status" value="1"/>
</dbReference>
<name>A0ABY4N0E2_9MICO</name>
<accession>A0ABY4N0E2</accession>
<dbReference type="Gene3D" id="3.40.50.850">
    <property type="entry name" value="Isochorismatase-like"/>
    <property type="match status" value="1"/>
</dbReference>
<evidence type="ECO:0000259" key="2">
    <source>
        <dbReference type="Pfam" id="PF00857"/>
    </source>
</evidence>